<dbReference type="EMBL" id="FAXC01000006">
    <property type="protein sequence ID" value="CUV08131.1"/>
    <property type="molecule type" value="Genomic_DNA"/>
</dbReference>
<name>A0A170QBP4_9ZZZZ</name>
<protein>
    <submittedName>
        <fullName evidence="1">Uncharacterized protein</fullName>
    </submittedName>
</protein>
<proteinExistence type="predicted"/>
<dbReference type="AlphaFoldDB" id="A0A170QBP4"/>
<organism evidence="1">
    <name type="scientific">hydrothermal vent metagenome</name>
    <dbReference type="NCBI Taxonomy" id="652676"/>
    <lineage>
        <taxon>unclassified sequences</taxon>
        <taxon>metagenomes</taxon>
        <taxon>ecological metagenomes</taxon>
    </lineage>
</organism>
<sequence length="40" mass="4111">MIQGASNSKWGSAQGGPLLGLPVLAFTESGLPNQIPTESR</sequence>
<evidence type="ECO:0000313" key="1">
    <source>
        <dbReference type="EMBL" id="CUV08131.1"/>
    </source>
</evidence>
<accession>A0A170QBP4</accession>
<reference evidence="1" key="1">
    <citation type="submission" date="2015-10" db="EMBL/GenBank/DDBJ databases">
        <authorList>
            <person name="Gilbert D.G."/>
        </authorList>
    </citation>
    <scope>NUCLEOTIDE SEQUENCE</scope>
</reference>
<gene>
    <name evidence="1" type="ORF">MGWOODY_Mmi1285</name>
</gene>